<gene>
    <name evidence="2" type="ORF">SAMN02745124_01774</name>
</gene>
<organism evidence="2 3">
    <name type="scientific">Desulfofustis glycolicus DSM 9705</name>
    <dbReference type="NCBI Taxonomy" id="1121409"/>
    <lineage>
        <taxon>Bacteria</taxon>
        <taxon>Pseudomonadati</taxon>
        <taxon>Thermodesulfobacteriota</taxon>
        <taxon>Desulfobulbia</taxon>
        <taxon>Desulfobulbales</taxon>
        <taxon>Desulfocapsaceae</taxon>
        <taxon>Desulfofustis</taxon>
    </lineage>
</organism>
<dbReference type="Proteomes" id="UP000184139">
    <property type="component" value="Unassembled WGS sequence"/>
</dbReference>
<protein>
    <submittedName>
        <fullName evidence="2">Uncharacterized protein</fullName>
    </submittedName>
</protein>
<dbReference type="STRING" id="1121409.SAMN02745124_01774"/>
<name>A0A1M5VLF4_9BACT</name>
<evidence type="ECO:0000256" key="1">
    <source>
        <dbReference type="SAM" id="MobiDB-lite"/>
    </source>
</evidence>
<keyword evidence="3" id="KW-1185">Reference proteome</keyword>
<reference evidence="2 3" key="1">
    <citation type="submission" date="2016-11" db="EMBL/GenBank/DDBJ databases">
        <authorList>
            <person name="Jaros S."/>
            <person name="Januszkiewicz K."/>
            <person name="Wedrychowicz H."/>
        </authorList>
    </citation>
    <scope>NUCLEOTIDE SEQUENCE [LARGE SCALE GENOMIC DNA]</scope>
    <source>
        <strain evidence="2 3">DSM 9705</strain>
    </source>
</reference>
<feature type="compositionally biased region" description="Basic and acidic residues" evidence="1">
    <location>
        <begin position="27"/>
        <end position="36"/>
    </location>
</feature>
<feature type="compositionally biased region" description="Basic and acidic residues" evidence="1">
    <location>
        <begin position="10"/>
        <end position="20"/>
    </location>
</feature>
<dbReference type="EMBL" id="FQXS01000008">
    <property type="protein sequence ID" value="SHH76008.1"/>
    <property type="molecule type" value="Genomic_DNA"/>
</dbReference>
<dbReference type="AlphaFoldDB" id="A0A1M5VLF4"/>
<evidence type="ECO:0000313" key="3">
    <source>
        <dbReference type="Proteomes" id="UP000184139"/>
    </source>
</evidence>
<evidence type="ECO:0000313" key="2">
    <source>
        <dbReference type="EMBL" id="SHH76008.1"/>
    </source>
</evidence>
<accession>A0A1M5VLF4</accession>
<proteinExistence type="predicted"/>
<feature type="region of interest" description="Disordered" evidence="1">
    <location>
        <begin position="1"/>
        <end position="54"/>
    </location>
</feature>
<sequence>MIPGAVMPEDTSRGGADEGKFSVCHEIPPHRLDRNEATGTHRPARGDTRSGPENRFAVYPKTILFSLLKQIISNTAAGTVRKSGTVSLRSITHVL</sequence>